<comment type="caution">
    <text evidence="1">The sequence shown here is derived from an EMBL/GenBank/DDBJ whole genome shotgun (WGS) entry which is preliminary data.</text>
</comment>
<accession>A0A167AVE0</accession>
<dbReference type="AlphaFoldDB" id="A0A167AVE0"/>
<dbReference type="EMBL" id="AUYB01000039">
    <property type="protein sequence ID" value="KZN45846.1"/>
    <property type="molecule type" value="Genomic_DNA"/>
</dbReference>
<protein>
    <submittedName>
        <fullName evidence="1">Uncharacterized protein</fullName>
    </submittedName>
</protein>
<sequence length="124" mass="14011">MSWKVINTTEELQALDRKVCWEGGEISEAYRVSSAQSYFPDDINRSGYNLPNLHLLIDTGLGIEEWLEVVLLETTAKTISNFSGYVSPLKIAQFGHDSASQVIYRWVKSNGSHKPRCFVENWGA</sequence>
<evidence type="ECO:0000313" key="1">
    <source>
        <dbReference type="EMBL" id="KZN45846.1"/>
    </source>
</evidence>
<gene>
    <name evidence="1" type="ORF">N475_25755</name>
</gene>
<reference evidence="1 2" key="1">
    <citation type="submission" date="2013-07" db="EMBL/GenBank/DDBJ databases">
        <title>Comparative Genomic and Metabolomic Analysis of Twelve Strains of Pseudoalteromonas luteoviolacea.</title>
        <authorList>
            <person name="Vynne N.G."/>
            <person name="Mansson M."/>
            <person name="Gram L."/>
        </authorList>
    </citation>
    <scope>NUCLEOTIDE SEQUENCE [LARGE SCALE GENOMIC DNA]</scope>
    <source>
        <strain evidence="1 2">DSM 6061</strain>
    </source>
</reference>
<keyword evidence="2" id="KW-1185">Reference proteome</keyword>
<dbReference type="Proteomes" id="UP000076643">
    <property type="component" value="Unassembled WGS sequence"/>
</dbReference>
<dbReference type="RefSeq" id="WP_063364613.1">
    <property type="nucleotide sequence ID" value="NZ_AQHB01000040.1"/>
</dbReference>
<dbReference type="PATRIC" id="fig|1365250.3.peg.480"/>
<organism evidence="1 2">
    <name type="scientific">Pseudoalteromonas luteoviolacea DSM 6061</name>
    <dbReference type="NCBI Taxonomy" id="1365250"/>
    <lineage>
        <taxon>Bacteria</taxon>
        <taxon>Pseudomonadati</taxon>
        <taxon>Pseudomonadota</taxon>
        <taxon>Gammaproteobacteria</taxon>
        <taxon>Alteromonadales</taxon>
        <taxon>Pseudoalteromonadaceae</taxon>
        <taxon>Pseudoalteromonas</taxon>
    </lineage>
</organism>
<proteinExistence type="predicted"/>
<name>A0A167AVE0_9GAMM</name>
<evidence type="ECO:0000313" key="2">
    <source>
        <dbReference type="Proteomes" id="UP000076643"/>
    </source>
</evidence>